<comment type="caution">
    <text evidence="2">The sequence shown here is derived from an EMBL/GenBank/DDBJ whole genome shotgun (WGS) entry which is preliminary data.</text>
</comment>
<dbReference type="Pfam" id="PF23099">
    <property type="entry name" value="UTP20_C"/>
    <property type="match status" value="1"/>
</dbReference>
<keyword evidence="3" id="KW-1185">Reference proteome</keyword>
<dbReference type="EMBL" id="WJXA01000002">
    <property type="protein sequence ID" value="KAF7151667.1"/>
    <property type="molecule type" value="Genomic_DNA"/>
</dbReference>
<gene>
    <name evidence="2" type="ORF">RHSIM_Rhsim02G0023500</name>
</gene>
<dbReference type="Proteomes" id="UP000626092">
    <property type="component" value="Unassembled WGS sequence"/>
</dbReference>
<evidence type="ECO:0000313" key="3">
    <source>
        <dbReference type="Proteomes" id="UP000626092"/>
    </source>
</evidence>
<evidence type="ECO:0000313" key="2">
    <source>
        <dbReference type="EMBL" id="KAF7151667.1"/>
    </source>
</evidence>
<reference evidence="2" key="1">
    <citation type="submission" date="2019-11" db="EMBL/GenBank/DDBJ databases">
        <authorList>
            <person name="Liu Y."/>
            <person name="Hou J."/>
            <person name="Li T.-Q."/>
            <person name="Guan C.-H."/>
            <person name="Wu X."/>
            <person name="Wu H.-Z."/>
            <person name="Ling F."/>
            <person name="Zhang R."/>
            <person name="Shi X.-G."/>
            <person name="Ren J.-P."/>
            <person name="Chen E.-F."/>
            <person name="Sun J.-M."/>
        </authorList>
    </citation>
    <scope>NUCLEOTIDE SEQUENCE</scope>
    <source>
        <strain evidence="2">Adult_tree_wgs_1</strain>
        <tissue evidence="2">Leaves</tissue>
    </source>
</reference>
<name>A0A834HEG1_RHOSS</name>
<proteinExistence type="predicted"/>
<dbReference type="PANTHER" id="PTHR17695">
    <property type="entry name" value="SMALL SUBUNIT PROCESSOME COMPONENT 20 HOMOLOG"/>
    <property type="match status" value="1"/>
</dbReference>
<accession>A0A834HEG1</accession>
<dbReference type="OrthoDB" id="1741252at2759"/>
<feature type="domain" description="U3 small nucleolar RNA-associated protein 20 C-terminal" evidence="1">
    <location>
        <begin position="261"/>
        <end position="334"/>
    </location>
</feature>
<dbReference type="GO" id="GO:0030686">
    <property type="term" value="C:90S preribosome"/>
    <property type="evidence" value="ECO:0007669"/>
    <property type="project" value="TreeGrafter"/>
</dbReference>
<dbReference type="InterPro" id="IPR057525">
    <property type="entry name" value="UTP20_C"/>
</dbReference>
<sequence>MFITSTEGNLIDDVNCQLGAYLCVEIGLFLQRIVVLGLLVEVMKEGFKEHINGILPVMRSIFRSAVDVLKIGPLDLSVETTWKGAYYSLIMLEKILHQFRDRCLAIDLEDIWDTICELLLHPHMWLRDVLNRLVALYFASVKNHDNSLETFFLMRPRPDKFVGACSIWSTLEHHEQGRFFEAFELLDSRKGGSTFVSLTSGDNKQNAEENSNRQQSLLVTLLLKRMGKIALQMDAVQVGLLHSGASEYYYDFATWKVVPDDVKQLAQEALETIRDALGMNKFALVYSQIRKNLKTKRNKRKQGEKLMAVVNPMQNAKRKLRISEKNRANKKRKVMSMRMTKWMR</sequence>
<dbReference type="AlphaFoldDB" id="A0A834HEG1"/>
<protein>
    <recommendedName>
        <fullName evidence="1">U3 small nucleolar RNA-associated protein 20 C-terminal domain-containing protein</fullName>
    </recommendedName>
</protein>
<dbReference type="InterPro" id="IPR052575">
    <property type="entry name" value="SSU_processome_comp_20"/>
</dbReference>
<dbReference type="PANTHER" id="PTHR17695:SF11">
    <property type="entry name" value="SMALL SUBUNIT PROCESSOME COMPONENT 20 HOMOLOG"/>
    <property type="match status" value="1"/>
</dbReference>
<evidence type="ECO:0000259" key="1">
    <source>
        <dbReference type="Pfam" id="PF23099"/>
    </source>
</evidence>
<dbReference type="GO" id="GO:0032040">
    <property type="term" value="C:small-subunit processome"/>
    <property type="evidence" value="ECO:0007669"/>
    <property type="project" value="TreeGrafter"/>
</dbReference>
<organism evidence="2 3">
    <name type="scientific">Rhododendron simsii</name>
    <name type="common">Sims's rhododendron</name>
    <dbReference type="NCBI Taxonomy" id="118357"/>
    <lineage>
        <taxon>Eukaryota</taxon>
        <taxon>Viridiplantae</taxon>
        <taxon>Streptophyta</taxon>
        <taxon>Embryophyta</taxon>
        <taxon>Tracheophyta</taxon>
        <taxon>Spermatophyta</taxon>
        <taxon>Magnoliopsida</taxon>
        <taxon>eudicotyledons</taxon>
        <taxon>Gunneridae</taxon>
        <taxon>Pentapetalae</taxon>
        <taxon>asterids</taxon>
        <taxon>Ericales</taxon>
        <taxon>Ericaceae</taxon>
        <taxon>Ericoideae</taxon>
        <taxon>Rhodoreae</taxon>
        <taxon>Rhododendron</taxon>
    </lineage>
</organism>